<evidence type="ECO:0000256" key="3">
    <source>
        <dbReference type="ARBA" id="ARBA00022833"/>
    </source>
</evidence>
<keyword evidence="4" id="KW-0805">Transcription regulation</keyword>
<keyword evidence="2" id="KW-0479">Metal-binding</keyword>
<feature type="domain" description="Zn(2)-C6 fungal-type" evidence="9">
    <location>
        <begin position="22"/>
        <end position="50"/>
    </location>
</feature>
<feature type="compositionally biased region" description="Polar residues" evidence="8">
    <location>
        <begin position="159"/>
        <end position="180"/>
    </location>
</feature>
<comment type="caution">
    <text evidence="10">The sequence shown here is derived from an EMBL/GenBank/DDBJ whole genome shotgun (WGS) entry which is preliminary data.</text>
</comment>
<dbReference type="InterPro" id="IPR036864">
    <property type="entry name" value="Zn2-C6_fun-type_DNA-bd_sf"/>
</dbReference>
<dbReference type="Proteomes" id="UP000622797">
    <property type="component" value="Unassembled WGS sequence"/>
</dbReference>
<dbReference type="GO" id="GO:0008270">
    <property type="term" value="F:zinc ion binding"/>
    <property type="evidence" value="ECO:0007669"/>
    <property type="project" value="InterPro"/>
</dbReference>
<organism evidence="10 11">
    <name type="scientific">Fusarium sarcochroum</name>
    <dbReference type="NCBI Taxonomy" id="1208366"/>
    <lineage>
        <taxon>Eukaryota</taxon>
        <taxon>Fungi</taxon>
        <taxon>Dikarya</taxon>
        <taxon>Ascomycota</taxon>
        <taxon>Pezizomycotina</taxon>
        <taxon>Sordariomycetes</taxon>
        <taxon>Hypocreomycetidae</taxon>
        <taxon>Hypocreales</taxon>
        <taxon>Nectriaceae</taxon>
        <taxon>Fusarium</taxon>
        <taxon>Fusarium lateritium species complex</taxon>
    </lineage>
</organism>
<dbReference type="InterPro" id="IPR001138">
    <property type="entry name" value="Zn2Cys6_DnaBD"/>
</dbReference>
<dbReference type="PROSITE" id="PS50048">
    <property type="entry name" value="ZN2_CY6_FUNGAL_2"/>
    <property type="match status" value="1"/>
</dbReference>
<dbReference type="GO" id="GO:0043565">
    <property type="term" value="F:sequence-specific DNA binding"/>
    <property type="evidence" value="ECO:0007669"/>
    <property type="project" value="TreeGrafter"/>
</dbReference>
<reference evidence="10" key="1">
    <citation type="journal article" date="2020" name="BMC Genomics">
        <title>Correction to: Identification and distribution of gene clusters required for synthesis of sphingolipid metabolism inhibitors in diverse species of the filamentous fungus Fusarium.</title>
        <authorList>
            <person name="Kim H.S."/>
            <person name="Lohmar J.M."/>
            <person name="Busman M."/>
            <person name="Brown D.W."/>
            <person name="Naumann T.A."/>
            <person name="Divon H.H."/>
            <person name="Lysoe E."/>
            <person name="Uhlig S."/>
            <person name="Proctor R.H."/>
        </authorList>
    </citation>
    <scope>NUCLEOTIDE SEQUENCE</scope>
    <source>
        <strain evidence="10">NRRL 20472</strain>
    </source>
</reference>
<evidence type="ECO:0000313" key="11">
    <source>
        <dbReference type="Proteomes" id="UP000622797"/>
    </source>
</evidence>
<dbReference type="EMBL" id="JABEXW010000595">
    <property type="protein sequence ID" value="KAF4961855.1"/>
    <property type="molecule type" value="Genomic_DNA"/>
</dbReference>
<dbReference type="SMART" id="SM00906">
    <property type="entry name" value="Fungal_trans"/>
    <property type="match status" value="1"/>
</dbReference>
<evidence type="ECO:0000256" key="6">
    <source>
        <dbReference type="ARBA" id="ARBA00023163"/>
    </source>
</evidence>
<dbReference type="GO" id="GO:0000981">
    <property type="term" value="F:DNA-binding transcription factor activity, RNA polymerase II-specific"/>
    <property type="evidence" value="ECO:0007669"/>
    <property type="project" value="InterPro"/>
</dbReference>
<evidence type="ECO:0000256" key="8">
    <source>
        <dbReference type="SAM" id="MobiDB-lite"/>
    </source>
</evidence>
<dbReference type="SUPFAM" id="SSF57701">
    <property type="entry name" value="Zn2/Cys6 DNA-binding domain"/>
    <property type="match status" value="1"/>
</dbReference>
<protein>
    <recommendedName>
        <fullName evidence="9">Zn(2)-C6 fungal-type domain-containing protein</fullName>
    </recommendedName>
</protein>
<dbReference type="Pfam" id="PF00172">
    <property type="entry name" value="Zn_clus"/>
    <property type="match status" value="1"/>
</dbReference>
<dbReference type="PANTHER" id="PTHR47782:SF12">
    <property type="entry name" value="ZN(II)2CYS6 TRANSCRIPTION FACTOR (EUROFUNG)"/>
    <property type="match status" value="1"/>
</dbReference>
<dbReference type="InterPro" id="IPR007219">
    <property type="entry name" value="XnlR_reg_dom"/>
</dbReference>
<evidence type="ECO:0000256" key="1">
    <source>
        <dbReference type="ARBA" id="ARBA00004123"/>
    </source>
</evidence>
<dbReference type="SMART" id="SM00066">
    <property type="entry name" value="GAL4"/>
    <property type="match status" value="1"/>
</dbReference>
<evidence type="ECO:0000256" key="2">
    <source>
        <dbReference type="ARBA" id="ARBA00022723"/>
    </source>
</evidence>
<dbReference type="AlphaFoldDB" id="A0A8H4TPN2"/>
<sequence length="592" mass="67265">MNREREMTPDEEPPQKRQRILACRRCRGRKQRCEDRRPCTNCLKSGDQCVPIEPAPRPHVEIEYVRALEERVAELEKQNPRHSMDHLSSPQPNRVSICGNSAPRITGNITHGHATNGNTRSMSFNDRRPINILEDTSSSRRLSEVANVVHSGEHLSVSPADQTHSAVPGSHSNPSPSTSAVLSLDDNLASCLDHLIYGIGASPSICEDGRHSASVTTPGNNASTSINSDFLPQTLIAAMSTEVEHILLNAYKERAQAQYPMLHWKNVLEWLSEWKMCSPSELPSRYWQGFFINLIYSTALLLLSLPRVGQSDARTFYKQGMALLPYVLRQPSPILHVQAYLLLSIHALHSSSTSRLISLASTTMRYCVQFQFHLAETEPKSVDVNIRIENQFRRRCFWCAYIMDRLVMSSFELPPSMSDVMISAKVYANIDDEDLETVAARTSADEELPDSTIYTCVSSSLHILQCRRIQSEIFGYTLHWDYKSRYENSLDWRLQILSELENYKARVQNFTDPQSKGHTSQRWLAMIYHYTLLTLYRSTKDNVLGLAGDWSIQASSQACLIFRKSQMDRQIAQAWLGVGTLQSYTVKYPKNY</sequence>
<feature type="region of interest" description="Disordered" evidence="8">
    <location>
        <begin position="153"/>
        <end position="180"/>
    </location>
</feature>
<accession>A0A8H4TPN2</accession>
<dbReference type="PROSITE" id="PS00463">
    <property type="entry name" value="ZN2_CY6_FUNGAL_1"/>
    <property type="match status" value="1"/>
</dbReference>
<gene>
    <name evidence="10" type="ORF">FSARC_10041</name>
</gene>
<dbReference type="GO" id="GO:0006351">
    <property type="term" value="P:DNA-templated transcription"/>
    <property type="evidence" value="ECO:0007669"/>
    <property type="project" value="InterPro"/>
</dbReference>
<comment type="subcellular location">
    <subcellularLocation>
        <location evidence="1">Nucleus</location>
    </subcellularLocation>
</comment>
<dbReference type="Gene3D" id="4.10.240.10">
    <property type="entry name" value="Zn(2)-C6 fungal-type DNA-binding domain"/>
    <property type="match status" value="1"/>
</dbReference>
<evidence type="ECO:0000256" key="4">
    <source>
        <dbReference type="ARBA" id="ARBA00023015"/>
    </source>
</evidence>
<name>A0A8H4TPN2_9HYPO</name>
<dbReference type="CDD" id="cd00067">
    <property type="entry name" value="GAL4"/>
    <property type="match status" value="1"/>
</dbReference>
<keyword evidence="5" id="KW-0238">DNA-binding</keyword>
<proteinExistence type="predicted"/>
<evidence type="ECO:0000313" key="10">
    <source>
        <dbReference type="EMBL" id="KAF4961855.1"/>
    </source>
</evidence>
<dbReference type="GO" id="GO:0005634">
    <property type="term" value="C:nucleus"/>
    <property type="evidence" value="ECO:0007669"/>
    <property type="project" value="UniProtKB-SubCell"/>
</dbReference>
<dbReference type="OrthoDB" id="189997at2759"/>
<keyword evidence="3" id="KW-0862">Zinc</keyword>
<evidence type="ECO:0000256" key="7">
    <source>
        <dbReference type="ARBA" id="ARBA00023242"/>
    </source>
</evidence>
<keyword evidence="6" id="KW-0804">Transcription</keyword>
<dbReference type="GO" id="GO:0045944">
    <property type="term" value="P:positive regulation of transcription by RNA polymerase II"/>
    <property type="evidence" value="ECO:0007669"/>
    <property type="project" value="TreeGrafter"/>
</dbReference>
<dbReference type="PANTHER" id="PTHR47782">
    <property type="entry name" value="ZN(II)2CYS6 TRANSCRIPTION FACTOR (EUROFUNG)-RELATED"/>
    <property type="match status" value="1"/>
</dbReference>
<evidence type="ECO:0000259" key="9">
    <source>
        <dbReference type="PROSITE" id="PS50048"/>
    </source>
</evidence>
<keyword evidence="11" id="KW-1185">Reference proteome</keyword>
<dbReference type="InterPro" id="IPR052202">
    <property type="entry name" value="Yeast_MetPath_Reg"/>
</dbReference>
<reference evidence="10" key="2">
    <citation type="submission" date="2020-05" db="EMBL/GenBank/DDBJ databases">
        <authorList>
            <person name="Kim H.-S."/>
            <person name="Proctor R.H."/>
            <person name="Brown D.W."/>
        </authorList>
    </citation>
    <scope>NUCLEOTIDE SEQUENCE</scope>
    <source>
        <strain evidence="10">NRRL 20472</strain>
    </source>
</reference>
<keyword evidence="7" id="KW-0539">Nucleus</keyword>
<dbReference type="Pfam" id="PF04082">
    <property type="entry name" value="Fungal_trans"/>
    <property type="match status" value="1"/>
</dbReference>
<evidence type="ECO:0000256" key="5">
    <source>
        <dbReference type="ARBA" id="ARBA00023125"/>
    </source>
</evidence>
<dbReference type="CDD" id="cd12148">
    <property type="entry name" value="fungal_TF_MHR"/>
    <property type="match status" value="1"/>
</dbReference>